<sequence>MQKLIIASLLFLPVAPALAVDCANATTQADMNQCANEDYKKADGELNTTYKQALKATSGKQKSLLQAAQKKWIEYRDADCNFQTFKSKDGTVWPMNVSACLQDKTQQRTKELKSMLNCPEGDVSCPL</sequence>
<evidence type="ECO:0000313" key="3">
    <source>
        <dbReference type="EMBL" id="OON41819.1"/>
    </source>
</evidence>
<feature type="signal peptide" evidence="1">
    <location>
        <begin position="1"/>
        <end position="19"/>
    </location>
</feature>
<name>A0A1S8YRQ6_9GAMM</name>
<gene>
    <name evidence="3" type="ORF">BTJ39_01270</name>
</gene>
<dbReference type="InterPro" id="IPR009739">
    <property type="entry name" value="LprI-like_N"/>
</dbReference>
<dbReference type="OrthoDB" id="7340239at2"/>
<dbReference type="PANTHER" id="PTHR39176">
    <property type="entry name" value="PERIPLASMIC PROTEIN-RELATED"/>
    <property type="match status" value="1"/>
</dbReference>
<dbReference type="RefSeq" id="WP_078000844.1">
    <property type="nucleotide sequence ID" value="NZ_MRUL01000001.1"/>
</dbReference>
<organism evidence="3 4">
    <name type="scientific">Izhakiella australiensis</name>
    <dbReference type="NCBI Taxonomy" id="1926881"/>
    <lineage>
        <taxon>Bacteria</taxon>
        <taxon>Pseudomonadati</taxon>
        <taxon>Pseudomonadota</taxon>
        <taxon>Gammaproteobacteria</taxon>
        <taxon>Enterobacterales</taxon>
        <taxon>Erwiniaceae</taxon>
        <taxon>Izhakiella</taxon>
    </lineage>
</organism>
<dbReference type="STRING" id="1926881.BTJ39_01270"/>
<evidence type="ECO:0000256" key="1">
    <source>
        <dbReference type="SAM" id="SignalP"/>
    </source>
</evidence>
<protein>
    <recommendedName>
        <fullName evidence="2">Lysozyme inhibitor LprI-like N-terminal domain-containing protein</fullName>
    </recommendedName>
</protein>
<dbReference type="EMBL" id="MRUL01000001">
    <property type="protein sequence ID" value="OON41819.1"/>
    <property type="molecule type" value="Genomic_DNA"/>
</dbReference>
<evidence type="ECO:0000313" key="4">
    <source>
        <dbReference type="Proteomes" id="UP000190667"/>
    </source>
</evidence>
<comment type="caution">
    <text evidence="3">The sequence shown here is derived from an EMBL/GenBank/DDBJ whole genome shotgun (WGS) entry which is preliminary data.</text>
</comment>
<dbReference type="Proteomes" id="UP000190667">
    <property type="component" value="Unassembled WGS sequence"/>
</dbReference>
<accession>A0A1S8YRQ6</accession>
<evidence type="ECO:0000259" key="2">
    <source>
        <dbReference type="Pfam" id="PF07007"/>
    </source>
</evidence>
<dbReference type="Pfam" id="PF07007">
    <property type="entry name" value="LprI"/>
    <property type="match status" value="1"/>
</dbReference>
<dbReference type="Gene3D" id="1.20.1270.180">
    <property type="match status" value="1"/>
</dbReference>
<keyword evidence="4" id="KW-1185">Reference proteome</keyword>
<dbReference type="AlphaFoldDB" id="A0A1S8YRQ6"/>
<dbReference type="PANTHER" id="PTHR39176:SF1">
    <property type="entry name" value="PERIPLASMIC PROTEIN"/>
    <property type="match status" value="1"/>
</dbReference>
<feature type="domain" description="Lysozyme inhibitor LprI-like N-terminal" evidence="2">
    <location>
        <begin position="22"/>
        <end position="112"/>
    </location>
</feature>
<reference evidence="3 4" key="1">
    <citation type="submission" date="2016-12" db="EMBL/GenBank/DDBJ databases">
        <title>Izhakiella australiana sp. nov. of genus Izhakiella isolated from Australian desert.</title>
        <authorList>
            <person name="Ji M."/>
        </authorList>
    </citation>
    <scope>NUCLEOTIDE SEQUENCE [LARGE SCALE GENOMIC DNA]</scope>
    <source>
        <strain evidence="3 4">D4N98</strain>
    </source>
</reference>
<feature type="chain" id="PRO_5011961482" description="Lysozyme inhibitor LprI-like N-terminal domain-containing protein" evidence="1">
    <location>
        <begin position="20"/>
        <end position="127"/>
    </location>
</feature>
<keyword evidence="1" id="KW-0732">Signal</keyword>
<proteinExistence type="predicted"/>